<accession>A0A0Q2M6W8</accession>
<dbReference type="Gene3D" id="3.40.50.2000">
    <property type="entry name" value="Glycogen Phosphorylase B"/>
    <property type="match status" value="2"/>
</dbReference>
<sequence>MLRTIGIAMNICSTIEFINDEYGGPAVSLPNLLLSLNNNYDVDNVILSAKESNDSCENSIIKKAGIPWFTYEISKFNKLRYSREFGRLLSKYAADSDILFANNLWNYVPYKTYAYAKSNNIPLVTSIRGTLSPWSLSQGYVRKKIAWGVFQRRMLNDSALVHVTSEDEFKAVRSLGVTSNILYSSHGIVTPDRVHEDKEFFKERLGLDKNKRYFLFMSRLHKKKGLDLLLRVWRRLSHRNKDWVLLVAGPDYGNYQEQLSLPQTKYLGMLTGELKDAAFYCSDFFVLPTFSENFGVVIGEALARGLPVLTTNNAPWQNINNIGCGNSFDLSESNLSNVLNDYFSQSKLELIQRGDLGRKYILNDYSWEKKAQEFHQELTKVL</sequence>
<dbReference type="SUPFAM" id="SSF53756">
    <property type="entry name" value="UDP-Glycosyltransferase/glycogen phosphorylase"/>
    <property type="match status" value="1"/>
</dbReference>
<evidence type="ECO:0000313" key="2">
    <source>
        <dbReference type="EMBL" id="KQH83642.1"/>
    </source>
</evidence>
<dbReference type="PANTHER" id="PTHR45947:SF3">
    <property type="entry name" value="SULFOQUINOVOSYL TRANSFERASE SQD2"/>
    <property type="match status" value="1"/>
</dbReference>
<dbReference type="PANTHER" id="PTHR45947">
    <property type="entry name" value="SULFOQUINOVOSYL TRANSFERASE SQD2"/>
    <property type="match status" value="1"/>
</dbReference>
<proteinExistence type="predicted"/>
<dbReference type="EMBL" id="LKHS01000033">
    <property type="protein sequence ID" value="KQH83642.1"/>
    <property type="molecule type" value="Genomic_DNA"/>
</dbReference>
<dbReference type="InterPro" id="IPR001296">
    <property type="entry name" value="Glyco_trans_1"/>
</dbReference>
<feature type="domain" description="Glycosyl transferase family 1" evidence="1">
    <location>
        <begin position="197"/>
        <end position="313"/>
    </location>
</feature>
<gene>
    <name evidence="2" type="ORF">AMR76_21780</name>
</gene>
<keyword evidence="3" id="KW-1185">Reference proteome</keyword>
<evidence type="ECO:0000259" key="1">
    <source>
        <dbReference type="Pfam" id="PF00534"/>
    </source>
</evidence>
<comment type="caution">
    <text evidence="2">The sequence shown here is derived from an EMBL/GenBank/DDBJ whole genome shotgun (WGS) entry which is preliminary data.</text>
</comment>
<dbReference type="FunCoup" id="A0A0Q2M6W8">
    <property type="interactions" value="78"/>
</dbReference>
<evidence type="ECO:0000313" key="3">
    <source>
        <dbReference type="Proteomes" id="UP000051221"/>
    </source>
</evidence>
<dbReference type="GO" id="GO:0016757">
    <property type="term" value="F:glycosyltransferase activity"/>
    <property type="evidence" value="ECO:0007669"/>
    <property type="project" value="InterPro"/>
</dbReference>
<dbReference type="Pfam" id="PF00534">
    <property type="entry name" value="Glycos_transf_1"/>
    <property type="match status" value="1"/>
</dbReference>
<dbReference type="Proteomes" id="UP000051221">
    <property type="component" value="Unassembled WGS sequence"/>
</dbReference>
<name>A0A0Q2M6W8_VIBFU</name>
<dbReference type="InterPro" id="IPR050194">
    <property type="entry name" value="Glycosyltransferase_grp1"/>
</dbReference>
<dbReference type="AlphaFoldDB" id="A0A0Q2M6W8"/>
<protein>
    <recommendedName>
        <fullName evidence="1">Glycosyl transferase family 1 domain-containing protein</fullName>
    </recommendedName>
</protein>
<organism evidence="2 3">
    <name type="scientific">Vibrio furnissii</name>
    <dbReference type="NCBI Taxonomy" id="29494"/>
    <lineage>
        <taxon>Bacteria</taxon>
        <taxon>Pseudomonadati</taxon>
        <taxon>Pseudomonadota</taxon>
        <taxon>Gammaproteobacteria</taxon>
        <taxon>Vibrionales</taxon>
        <taxon>Vibrionaceae</taxon>
        <taxon>Vibrio</taxon>
    </lineage>
</organism>
<reference evidence="2 3" key="1">
    <citation type="submission" date="2015-08" db="EMBL/GenBank/DDBJ databases">
        <title>Antibacterial properties of a collection of Vibrionaceae strains.</title>
        <authorList>
            <person name="Giubergia S."/>
        </authorList>
    </citation>
    <scope>NUCLEOTIDE SEQUENCE [LARGE SCALE GENOMIC DNA]</scope>
    <source>
        <strain evidence="2 3">S0821</strain>
    </source>
</reference>
<dbReference type="InParanoid" id="A0A0Q2M6W8"/>